<protein>
    <recommendedName>
        <fullName evidence="8">MotA/TolQ/ExbB proton channel domain-containing protein</fullName>
    </recommendedName>
</protein>
<keyword evidence="6" id="KW-0653">Protein transport</keyword>
<keyword evidence="10" id="KW-1185">Reference proteome</keyword>
<dbReference type="Proteomes" id="UP001611383">
    <property type="component" value="Chromosome"/>
</dbReference>
<dbReference type="Pfam" id="PF01618">
    <property type="entry name" value="MotA_ExbB"/>
    <property type="match status" value="1"/>
</dbReference>
<evidence type="ECO:0000256" key="3">
    <source>
        <dbReference type="ARBA" id="ARBA00022692"/>
    </source>
</evidence>
<keyword evidence="6" id="KW-0813">Transport</keyword>
<proteinExistence type="inferred from homology"/>
<evidence type="ECO:0000313" key="10">
    <source>
        <dbReference type="Proteomes" id="UP001611383"/>
    </source>
</evidence>
<accession>A0ABY9WLE6</accession>
<keyword evidence="5 7" id="KW-0472">Membrane</keyword>
<comment type="subcellular location">
    <subcellularLocation>
        <location evidence="1">Cell membrane</location>
        <topology evidence="1">Multi-pass membrane protein</topology>
    </subcellularLocation>
    <subcellularLocation>
        <location evidence="6">Membrane</location>
        <topology evidence="6">Multi-pass membrane protein</topology>
    </subcellularLocation>
</comment>
<evidence type="ECO:0000256" key="2">
    <source>
        <dbReference type="ARBA" id="ARBA00022475"/>
    </source>
</evidence>
<sequence>MQILGFIILGFVVWFGFKDRGNAQVVSAFDPHALVMVVVGSASAVLVSSSHTTALRTLLCLRELIPGLRLFGHTTAQMEAEREQLYTLWREGKRSGALSLAEKSRFAAVKQMVELILNRSPEVASSKAFLELRHEEISRWQPAISNWEMLSKLGPAFGMVGTITGMIQLFRNMNSDNLNIGSAMSLALLATLYGVAFGAGVAGPIGHYLNGLLDERLGFLERCEKSVNELVARGGS</sequence>
<dbReference type="InterPro" id="IPR047055">
    <property type="entry name" value="MotA-like"/>
</dbReference>
<comment type="similarity">
    <text evidence="6">Belongs to the exbB/tolQ family.</text>
</comment>
<evidence type="ECO:0000256" key="7">
    <source>
        <dbReference type="SAM" id="Phobius"/>
    </source>
</evidence>
<dbReference type="InterPro" id="IPR002898">
    <property type="entry name" value="MotA_ExbB_proton_chnl"/>
</dbReference>
<reference evidence="9 10" key="1">
    <citation type="submission" date="2019-08" db="EMBL/GenBank/DDBJ databases">
        <title>Archangium and Cystobacter genomes.</title>
        <authorList>
            <person name="Chen I.-C.K."/>
            <person name="Wielgoss S."/>
        </authorList>
    </citation>
    <scope>NUCLEOTIDE SEQUENCE [LARGE SCALE GENOMIC DNA]</scope>
    <source>
        <strain evidence="9 10">Cbm 6</strain>
    </source>
</reference>
<feature type="domain" description="MotA/TolQ/ExbB proton channel" evidence="8">
    <location>
        <begin position="122"/>
        <end position="216"/>
    </location>
</feature>
<evidence type="ECO:0000256" key="6">
    <source>
        <dbReference type="RuleBase" id="RU004057"/>
    </source>
</evidence>
<evidence type="ECO:0000256" key="1">
    <source>
        <dbReference type="ARBA" id="ARBA00004651"/>
    </source>
</evidence>
<dbReference type="RefSeq" id="WP_395817264.1">
    <property type="nucleotide sequence ID" value="NZ_CP043494.1"/>
</dbReference>
<evidence type="ECO:0000256" key="4">
    <source>
        <dbReference type="ARBA" id="ARBA00022989"/>
    </source>
</evidence>
<evidence type="ECO:0000313" key="9">
    <source>
        <dbReference type="EMBL" id="WNG44448.1"/>
    </source>
</evidence>
<name>A0ABY9WLE6_9BACT</name>
<feature type="transmembrane region" description="Helical" evidence="7">
    <location>
        <begin position="153"/>
        <end position="171"/>
    </location>
</feature>
<gene>
    <name evidence="9" type="ORF">F0U60_10250</name>
</gene>
<keyword evidence="3 7" id="KW-0812">Transmembrane</keyword>
<feature type="transmembrane region" description="Helical" evidence="7">
    <location>
        <begin position="183"/>
        <end position="209"/>
    </location>
</feature>
<evidence type="ECO:0000256" key="5">
    <source>
        <dbReference type="ARBA" id="ARBA00023136"/>
    </source>
</evidence>
<organism evidence="9 10">
    <name type="scientific">Archangium minus</name>
    <dbReference type="NCBI Taxonomy" id="83450"/>
    <lineage>
        <taxon>Bacteria</taxon>
        <taxon>Pseudomonadati</taxon>
        <taxon>Myxococcota</taxon>
        <taxon>Myxococcia</taxon>
        <taxon>Myxococcales</taxon>
        <taxon>Cystobacterineae</taxon>
        <taxon>Archangiaceae</taxon>
        <taxon>Archangium</taxon>
    </lineage>
</organism>
<keyword evidence="2" id="KW-1003">Cell membrane</keyword>
<keyword evidence="4 7" id="KW-1133">Transmembrane helix</keyword>
<evidence type="ECO:0000259" key="8">
    <source>
        <dbReference type="Pfam" id="PF01618"/>
    </source>
</evidence>
<dbReference type="EMBL" id="CP043494">
    <property type="protein sequence ID" value="WNG44448.1"/>
    <property type="molecule type" value="Genomic_DNA"/>
</dbReference>
<dbReference type="PANTHER" id="PTHR30433">
    <property type="entry name" value="CHEMOTAXIS PROTEIN MOTA"/>
    <property type="match status" value="1"/>
</dbReference>